<dbReference type="RefSeq" id="WP_057786528.1">
    <property type="nucleotide sequence ID" value="NZ_JQCD01000018.1"/>
</dbReference>
<dbReference type="Pfam" id="PF01381">
    <property type="entry name" value="HTH_3"/>
    <property type="match status" value="1"/>
</dbReference>
<dbReference type="GO" id="GO:0003677">
    <property type="term" value="F:DNA binding"/>
    <property type="evidence" value="ECO:0007669"/>
    <property type="project" value="InterPro"/>
</dbReference>
<sequence length="70" mass="7805">MTALEKEAQNVYIDFKTAMLRSGFKQKEVAEMLGTSQAQVSRAIKGGADPKSIELRNKMTKILNMQTQEA</sequence>
<keyword evidence="3" id="KW-1185">Reference proteome</keyword>
<protein>
    <recommendedName>
        <fullName evidence="1">HTH cro/C1-type domain-containing protein</fullName>
    </recommendedName>
</protein>
<dbReference type="STRING" id="1620.IV67_GL001516"/>
<dbReference type="CDD" id="cd00093">
    <property type="entry name" value="HTH_XRE"/>
    <property type="match status" value="1"/>
</dbReference>
<feature type="domain" description="HTH cro/C1-type" evidence="1">
    <location>
        <begin position="14"/>
        <end position="70"/>
    </location>
</feature>
<organism evidence="2 3">
    <name type="scientific">Weissella minor</name>
    <dbReference type="NCBI Taxonomy" id="1620"/>
    <lineage>
        <taxon>Bacteria</taxon>
        <taxon>Bacillati</taxon>
        <taxon>Bacillota</taxon>
        <taxon>Bacilli</taxon>
        <taxon>Lactobacillales</taxon>
        <taxon>Lactobacillaceae</taxon>
        <taxon>Weissella</taxon>
    </lineage>
</organism>
<accession>A0A0R2JSE0</accession>
<dbReference type="SMART" id="SM00530">
    <property type="entry name" value="HTH_XRE"/>
    <property type="match status" value="1"/>
</dbReference>
<dbReference type="EMBL" id="JQCD01000018">
    <property type="protein sequence ID" value="KRN77463.1"/>
    <property type="molecule type" value="Genomic_DNA"/>
</dbReference>
<dbReference type="Gene3D" id="1.10.260.40">
    <property type="entry name" value="lambda repressor-like DNA-binding domains"/>
    <property type="match status" value="1"/>
</dbReference>
<dbReference type="OrthoDB" id="2150598at2"/>
<dbReference type="InterPro" id="IPR001387">
    <property type="entry name" value="Cro/C1-type_HTH"/>
</dbReference>
<evidence type="ECO:0000259" key="1">
    <source>
        <dbReference type="SMART" id="SM00530"/>
    </source>
</evidence>
<evidence type="ECO:0000313" key="3">
    <source>
        <dbReference type="Proteomes" id="UP000051673"/>
    </source>
</evidence>
<dbReference type="AlphaFoldDB" id="A0A0R2JSE0"/>
<dbReference type="PATRIC" id="fig|1620.3.peg.1546"/>
<name>A0A0R2JSE0_9LACO</name>
<dbReference type="SUPFAM" id="SSF47413">
    <property type="entry name" value="lambda repressor-like DNA-binding domains"/>
    <property type="match status" value="1"/>
</dbReference>
<dbReference type="InterPro" id="IPR010982">
    <property type="entry name" value="Lambda_DNA-bd_dom_sf"/>
</dbReference>
<reference evidence="2 3" key="1">
    <citation type="journal article" date="2015" name="Genome Announc.">
        <title>Expanding the biotechnology potential of lactobacilli through comparative genomics of 213 strains and associated genera.</title>
        <authorList>
            <person name="Sun Z."/>
            <person name="Harris H.M."/>
            <person name="McCann A."/>
            <person name="Guo C."/>
            <person name="Argimon S."/>
            <person name="Zhang W."/>
            <person name="Yang X."/>
            <person name="Jeffery I.B."/>
            <person name="Cooney J.C."/>
            <person name="Kagawa T.F."/>
            <person name="Liu W."/>
            <person name="Song Y."/>
            <person name="Salvetti E."/>
            <person name="Wrobel A."/>
            <person name="Rasinkangas P."/>
            <person name="Parkhill J."/>
            <person name="Rea M.C."/>
            <person name="O'Sullivan O."/>
            <person name="Ritari J."/>
            <person name="Douillard F.P."/>
            <person name="Paul Ross R."/>
            <person name="Yang R."/>
            <person name="Briner A.E."/>
            <person name="Felis G.E."/>
            <person name="de Vos W.M."/>
            <person name="Barrangou R."/>
            <person name="Klaenhammer T.R."/>
            <person name="Caufield P.W."/>
            <person name="Cui Y."/>
            <person name="Zhang H."/>
            <person name="O'Toole P.W."/>
        </authorList>
    </citation>
    <scope>NUCLEOTIDE SEQUENCE [LARGE SCALE GENOMIC DNA]</scope>
    <source>
        <strain evidence="2 3">DSM 20014</strain>
    </source>
</reference>
<comment type="caution">
    <text evidence="2">The sequence shown here is derived from an EMBL/GenBank/DDBJ whole genome shotgun (WGS) entry which is preliminary data.</text>
</comment>
<evidence type="ECO:0000313" key="2">
    <source>
        <dbReference type="EMBL" id="KRN77463.1"/>
    </source>
</evidence>
<gene>
    <name evidence="2" type="ORF">IV67_GL001516</name>
</gene>
<dbReference type="Proteomes" id="UP000051673">
    <property type="component" value="Unassembled WGS sequence"/>
</dbReference>
<proteinExistence type="predicted"/>